<dbReference type="Proteomes" id="UP001186974">
    <property type="component" value="Unassembled WGS sequence"/>
</dbReference>
<keyword evidence="2" id="KW-1185">Reference proteome</keyword>
<sequence length="552" mass="61540">MAALLTPELFDVRRTYKRKTNKVVSWLLLKGLSISGAKAPVNQIIAAAKGVLTKSLQLPDELYWDLRDANGTHEHFTSKLRETLALLFPHPPLLTPVSANQSTDTRNESEIPVHNLFELLQLSEIPPESVNVAQPPIGSAGLNASFASLGYALESRAIDAASVDSQELLLKDDSISNLLEFALNLQVYESLSAEVFSYWEEVAAGNMLMTHAAWLTMVAWRATRRVVKHTWNSRSNETATSDIVFSYFQRKHAANLADSFVVANELDDSSRDNLDDSLKPFESGSAAMVITDSLNYFTKRLQSGTDWDSMLCACSTLQEITLCESLRGFFIQAVFMGKRPTRKFCSAFVRFNGGKRRKEGNHEGTTFSAVSFLAHPNMRPSGNDENRRIAAEHLSLFRFLCNRAGYELLTAEEWSSQFVVRQSTLPVIRQLLKGAYTQGRGKREGLAELKTLKQLIASEFTGEFPVAKVNFFKIYRLCVEVLNTLAQKLRDTDVGYSHDHDTQQGLCIVETALVEADGALNKKSHVVLEAAKSALQEVVGDQQLSDCLWKEM</sequence>
<protein>
    <submittedName>
        <fullName evidence="1">Uncharacterized protein</fullName>
    </submittedName>
</protein>
<proteinExistence type="predicted"/>
<reference evidence="1" key="1">
    <citation type="submission" date="2024-09" db="EMBL/GenBank/DDBJ databases">
        <title>Black Yeasts Isolated from many extreme environments.</title>
        <authorList>
            <person name="Coleine C."/>
            <person name="Stajich J.E."/>
            <person name="Selbmann L."/>
        </authorList>
    </citation>
    <scope>NUCLEOTIDE SEQUENCE</scope>
    <source>
        <strain evidence="1">CCFEE 5737</strain>
    </source>
</reference>
<organism evidence="1 2">
    <name type="scientific">Coniosporium uncinatum</name>
    <dbReference type="NCBI Taxonomy" id="93489"/>
    <lineage>
        <taxon>Eukaryota</taxon>
        <taxon>Fungi</taxon>
        <taxon>Dikarya</taxon>
        <taxon>Ascomycota</taxon>
        <taxon>Pezizomycotina</taxon>
        <taxon>Dothideomycetes</taxon>
        <taxon>Dothideomycetes incertae sedis</taxon>
        <taxon>Coniosporium</taxon>
    </lineage>
</organism>
<name>A0ACC3D9V4_9PEZI</name>
<evidence type="ECO:0000313" key="1">
    <source>
        <dbReference type="EMBL" id="KAK3064111.1"/>
    </source>
</evidence>
<accession>A0ACC3D9V4</accession>
<dbReference type="EMBL" id="JAWDJW010006610">
    <property type="protein sequence ID" value="KAK3064111.1"/>
    <property type="molecule type" value="Genomic_DNA"/>
</dbReference>
<comment type="caution">
    <text evidence="1">The sequence shown here is derived from an EMBL/GenBank/DDBJ whole genome shotgun (WGS) entry which is preliminary data.</text>
</comment>
<gene>
    <name evidence="1" type="ORF">LTS18_010028</name>
</gene>
<evidence type="ECO:0000313" key="2">
    <source>
        <dbReference type="Proteomes" id="UP001186974"/>
    </source>
</evidence>